<proteinExistence type="predicted"/>
<protein>
    <submittedName>
        <fullName evidence="3">Uncharacterized protein</fullName>
    </submittedName>
</protein>
<evidence type="ECO:0000256" key="2">
    <source>
        <dbReference type="SAM" id="MobiDB-lite"/>
    </source>
</evidence>
<dbReference type="Proteomes" id="UP000183529">
    <property type="component" value="Unassembled WGS sequence"/>
</dbReference>
<gene>
    <name evidence="3" type="ORF">SAMN05216550_113187</name>
</gene>
<dbReference type="EMBL" id="FNZM01000013">
    <property type="protein sequence ID" value="SEK02556.1"/>
    <property type="molecule type" value="Genomic_DNA"/>
</dbReference>
<sequence>MVARTPQEPAGKPVPEAANAAEKELIGEGSPAEESREALLERIRLLEAEKETLTAAKEIAEEESARLSAQAQSALLTSGVIERFAGKAEDGETDLWFYRIDLAPAGGDHLKINGKPYLHGHTYKFDTDTLRCVKEMVARTWVHENDINGHAFNPYKQHQNKVLGGGAAPSWAYQ</sequence>
<evidence type="ECO:0000313" key="4">
    <source>
        <dbReference type="Proteomes" id="UP000183529"/>
    </source>
</evidence>
<feature type="region of interest" description="Disordered" evidence="2">
    <location>
        <begin position="1"/>
        <end position="34"/>
    </location>
</feature>
<feature type="coiled-coil region" evidence="1">
    <location>
        <begin position="36"/>
        <end position="70"/>
    </location>
</feature>
<organism evidence="3 4">
    <name type="scientific">Paraburkholderia tropica</name>
    <dbReference type="NCBI Taxonomy" id="92647"/>
    <lineage>
        <taxon>Bacteria</taxon>
        <taxon>Pseudomonadati</taxon>
        <taxon>Pseudomonadota</taxon>
        <taxon>Betaproteobacteria</taxon>
        <taxon>Burkholderiales</taxon>
        <taxon>Burkholderiaceae</taxon>
        <taxon>Paraburkholderia</taxon>
    </lineage>
</organism>
<evidence type="ECO:0000256" key="1">
    <source>
        <dbReference type="SAM" id="Coils"/>
    </source>
</evidence>
<evidence type="ECO:0000313" key="3">
    <source>
        <dbReference type="EMBL" id="SEK02556.1"/>
    </source>
</evidence>
<name>A0AAQ1GJP0_9BURK</name>
<dbReference type="RefSeq" id="WP_074985401.1">
    <property type="nucleotide sequence ID" value="NZ_CADFGN010000001.1"/>
</dbReference>
<keyword evidence="1" id="KW-0175">Coiled coil</keyword>
<comment type="caution">
    <text evidence="3">The sequence shown here is derived from an EMBL/GenBank/DDBJ whole genome shotgun (WGS) entry which is preliminary data.</text>
</comment>
<dbReference type="AlphaFoldDB" id="A0AAQ1GJP0"/>
<reference evidence="3 4" key="1">
    <citation type="submission" date="2016-10" db="EMBL/GenBank/DDBJ databases">
        <authorList>
            <person name="Varghese N."/>
            <person name="Submissions S."/>
        </authorList>
    </citation>
    <scope>NUCLEOTIDE SEQUENCE [LARGE SCALE GENOMIC DNA]</scope>
    <source>
        <strain evidence="3 4">LMG 22274</strain>
    </source>
</reference>
<accession>A0AAQ1GJP0</accession>